<dbReference type="EMBL" id="SNRY01002664">
    <property type="protein sequence ID" value="KAA6324041.1"/>
    <property type="molecule type" value="Genomic_DNA"/>
</dbReference>
<keyword evidence="4" id="KW-1015">Disulfide bond</keyword>
<dbReference type="InterPro" id="IPR005982">
    <property type="entry name" value="Thioredox_Rdtase"/>
</dbReference>
<evidence type="ECO:0000256" key="4">
    <source>
        <dbReference type="ARBA" id="ARBA00023157"/>
    </source>
</evidence>
<dbReference type="AlphaFoldDB" id="A0A5J4QT19"/>
<keyword evidence="1" id="KW-0285">Flavoprotein</keyword>
<evidence type="ECO:0000259" key="6">
    <source>
        <dbReference type="Pfam" id="PF07992"/>
    </source>
</evidence>
<dbReference type="InterPro" id="IPR050097">
    <property type="entry name" value="Ferredoxin-NADP_redctase_2"/>
</dbReference>
<keyword evidence="5" id="KW-0676">Redox-active center</keyword>
<evidence type="ECO:0000256" key="5">
    <source>
        <dbReference type="ARBA" id="ARBA00023284"/>
    </source>
</evidence>
<evidence type="ECO:0000313" key="7">
    <source>
        <dbReference type="EMBL" id="KAA6324041.1"/>
    </source>
</evidence>
<dbReference type="InterPro" id="IPR023753">
    <property type="entry name" value="FAD/NAD-binding_dom"/>
</dbReference>
<dbReference type="PROSITE" id="PS00573">
    <property type="entry name" value="PYRIDINE_REDOX_2"/>
    <property type="match status" value="1"/>
</dbReference>
<accession>A0A5J4QT19</accession>
<gene>
    <name evidence="7" type="ORF">EZS27_026583</name>
</gene>
<dbReference type="NCBIfam" id="TIGR01292">
    <property type="entry name" value="TRX_reduct"/>
    <property type="match status" value="1"/>
</dbReference>
<protein>
    <submittedName>
        <fullName evidence="7">Thioredoxin reductase</fullName>
        <ecNumber evidence="7">1.8.1.9</ecNumber>
    </submittedName>
</protein>
<keyword evidence="2" id="KW-0274">FAD</keyword>
<evidence type="ECO:0000256" key="2">
    <source>
        <dbReference type="ARBA" id="ARBA00022827"/>
    </source>
</evidence>
<proteinExistence type="predicted"/>
<dbReference type="GO" id="GO:0004791">
    <property type="term" value="F:thioredoxin-disulfide reductase (NADPH) activity"/>
    <property type="evidence" value="ECO:0007669"/>
    <property type="project" value="UniProtKB-EC"/>
</dbReference>
<dbReference type="Pfam" id="PF07992">
    <property type="entry name" value="Pyr_redox_2"/>
    <property type="match status" value="1"/>
</dbReference>
<reference evidence="7" key="1">
    <citation type="submission" date="2019-03" db="EMBL/GenBank/DDBJ databases">
        <title>Single cell metagenomics reveals metabolic interactions within the superorganism composed of flagellate Streblomastix strix and complex community of Bacteroidetes bacteria on its surface.</title>
        <authorList>
            <person name="Treitli S.C."/>
            <person name="Kolisko M."/>
            <person name="Husnik F."/>
            <person name="Keeling P."/>
            <person name="Hampl V."/>
        </authorList>
    </citation>
    <scope>NUCLEOTIDE SEQUENCE</scope>
    <source>
        <strain evidence="7">STM</strain>
    </source>
</reference>
<dbReference type="InterPro" id="IPR008255">
    <property type="entry name" value="Pyr_nucl-diS_OxRdtase_2_AS"/>
</dbReference>
<dbReference type="Gene3D" id="3.50.50.60">
    <property type="entry name" value="FAD/NAD(P)-binding domain"/>
    <property type="match status" value="2"/>
</dbReference>
<keyword evidence="3 7" id="KW-0560">Oxidoreductase</keyword>
<dbReference type="PRINTS" id="PR00368">
    <property type="entry name" value="FADPNR"/>
</dbReference>
<dbReference type="PANTHER" id="PTHR48105">
    <property type="entry name" value="THIOREDOXIN REDUCTASE 1-RELATED-RELATED"/>
    <property type="match status" value="1"/>
</dbReference>
<dbReference type="EC" id="1.8.1.9" evidence="7"/>
<sequence length="318" mass="34104">MANEKVKCLIIGSGPAGYTAAIYTGMASIAPVLYEGIQPGGQLTITTEVENFPGYPNGVTGTQLTDDLRTQALKFGADIRPGIATAADLSRSPYKITIDGEKIIEADTVIIATGATAKYLGLEDEKKYAGMGVSACATCDGFFYRKKTVAVVGGGDTACEEALYLSRLAAKVYLVVRKPHLRVSKIMRTRVTESKNIEILFEHNVTGLFGDNGVEGVHLVKRQGEADEERYNLAIDGFFLAIGHQPNSKIFKSYLETDETGYILTENGTPRTKIPGVFAAGDVADPHYRQAVTAVGSGCKAAIEAERYLTSLSVSPHH</sequence>
<evidence type="ECO:0000256" key="1">
    <source>
        <dbReference type="ARBA" id="ARBA00022630"/>
    </source>
</evidence>
<evidence type="ECO:0000256" key="3">
    <source>
        <dbReference type="ARBA" id="ARBA00023002"/>
    </source>
</evidence>
<feature type="domain" description="FAD/NAD(P)-binding" evidence="6">
    <location>
        <begin position="7"/>
        <end position="298"/>
    </location>
</feature>
<dbReference type="InterPro" id="IPR036188">
    <property type="entry name" value="FAD/NAD-bd_sf"/>
</dbReference>
<name>A0A5J4QT19_9ZZZZ</name>
<comment type="caution">
    <text evidence="7">The sequence shown here is derived from an EMBL/GenBank/DDBJ whole genome shotgun (WGS) entry which is preliminary data.</text>
</comment>
<organism evidence="7">
    <name type="scientific">termite gut metagenome</name>
    <dbReference type="NCBI Taxonomy" id="433724"/>
    <lineage>
        <taxon>unclassified sequences</taxon>
        <taxon>metagenomes</taxon>
        <taxon>organismal metagenomes</taxon>
    </lineage>
</organism>
<dbReference type="GO" id="GO:0005737">
    <property type="term" value="C:cytoplasm"/>
    <property type="evidence" value="ECO:0007669"/>
    <property type="project" value="InterPro"/>
</dbReference>
<dbReference type="SUPFAM" id="SSF51905">
    <property type="entry name" value="FAD/NAD(P)-binding domain"/>
    <property type="match status" value="1"/>
</dbReference>
<dbReference type="GO" id="GO:0019430">
    <property type="term" value="P:removal of superoxide radicals"/>
    <property type="evidence" value="ECO:0007669"/>
    <property type="project" value="InterPro"/>
</dbReference>
<dbReference type="PRINTS" id="PR00469">
    <property type="entry name" value="PNDRDTASEII"/>
</dbReference>